<evidence type="ECO:0000259" key="8">
    <source>
        <dbReference type="PROSITE" id="PS51471"/>
    </source>
</evidence>
<evidence type="ECO:0000313" key="9">
    <source>
        <dbReference type="EMBL" id="KAK9916189.1"/>
    </source>
</evidence>
<name>A0ABR2YXY7_9CHLO</name>
<gene>
    <name evidence="9" type="ORF">WJX75_009844</name>
</gene>
<dbReference type="PANTHER" id="PTHR34496:SF9">
    <property type="entry name" value="[SKP1-PROTEIN]-HYDROXYPROLINE N-ACETYLGLUCOSAMINYLTRANSFERASE"/>
    <property type="match status" value="1"/>
</dbReference>
<comment type="catalytic activity">
    <reaction evidence="7">
        <text>L-lysyl-[collagen] + 2-oxoglutarate + O2 = (5R)-5-hydroxy-L-lysyl-[collagen] + succinate + CO2</text>
        <dbReference type="Rhea" id="RHEA:16569"/>
        <dbReference type="Rhea" id="RHEA-COMP:12751"/>
        <dbReference type="Rhea" id="RHEA-COMP:12752"/>
        <dbReference type="ChEBI" id="CHEBI:15379"/>
        <dbReference type="ChEBI" id="CHEBI:16526"/>
        <dbReference type="ChEBI" id="CHEBI:16810"/>
        <dbReference type="ChEBI" id="CHEBI:29969"/>
        <dbReference type="ChEBI" id="CHEBI:30031"/>
        <dbReference type="ChEBI" id="CHEBI:133442"/>
        <dbReference type="EC" id="1.14.11.4"/>
    </reaction>
</comment>
<dbReference type="EMBL" id="JALJOT010000004">
    <property type="protein sequence ID" value="KAK9916189.1"/>
    <property type="molecule type" value="Genomic_DNA"/>
</dbReference>
<dbReference type="InterPro" id="IPR021067">
    <property type="entry name" value="Glycosyltransferase"/>
</dbReference>
<reference evidence="9 10" key="1">
    <citation type="journal article" date="2024" name="Nat. Commun.">
        <title>Phylogenomics reveals the evolutionary origins of lichenization in chlorophyte algae.</title>
        <authorList>
            <person name="Puginier C."/>
            <person name="Libourel C."/>
            <person name="Otte J."/>
            <person name="Skaloud P."/>
            <person name="Haon M."/>
            <person name="Grisel S."/>
            <person name="Petersen M."/>
            <person name="Berrin J.G."/>
            <person name="Delaux P.M."/>
            <person name="Dal Grande F."/>
            <person name="Keller J."/>
        </authorList>
    </citation>
    <scope>NUCLEOTIDE SEQUENCE [LARGE SCALE GENOMIC DNA]</scope>
    <source>
        <strain evidence="9 10">SAG 216-7</strain>
    </source>
</reference>
<dbReference type="InterPro" id="IPR006620">
    <property type="entry name" value="Pro_4_hyd_alph"/>
</dbReference>
<comment type="caution">
    <text evidence="9">The sequence shown here is derived from an EMBL/GenBank/DDBJ whole genome shotgun (WGS) entry which is preliminary data.</text>
</comment>
<dbReference type="SUPFAM" id="SSF53448">
    <property type="entry name" value="Nucleotide-diphospho-sugar transferases"/>
    <property type="match status" value="1"/>
</dbReference>
<evidence type="ECO:0000256" key="5">
    <source>
        <dbReference type="ARBA" id="ARBA00023002"/>
    </source>
</evidence>
<sequence length="612" mass="67850">MTAPKEETNELISQLPDKVKTKIWSILSQASKECRNSPHVRSGRISSDPIEKSIGDILRRQGGLFIRDTFIAEEGYKAARHDAEEILAQRNMPAGMGGRNDVQVNSSYRGDRMCWLQPTHSSPALWAASEQILSLQKDLATWGYDVGGRPSIQLSMYPGNGSRYERHTDASDSVPGRTVTAILYLNPGWDAALHGGQLCIYNLADRWRPGLKLDPQMSPGYAAGEPAVVVAPIGGRLVVFESNTAHEVLPAQVPRYALTVWFTKVKSSIAVPRALPDVDQLGSRIFVSMAAFRDPETRWTVNDLLTKAIYPARLRIGIVWQIDAAADTSFMDMPHSVDQNQIRQIVIPATEATGPCKARMLAQKLWAGEEFYLQIDSHMRFVPGWDDQLVQWLAACEQQAQFGKAVLSTYPPSYEGSGLQASVPADDRPVLLRASQFGQDGMLRLVGSRLAERAAGPMPSLFWAAGFSFSRAQLIQEVPYEDLPFLFFGEEQYVLARIFTHGYDLFSPPCSVAYHLYSRAHRETFQSSVPLDATARESSQKKVLRIFEEEHSSEGPSDIGTRCSDSQGSLRSVSDLQAVCGVQYSQHILNETAMRGTTNDEIVFAADKQIHP</sequence>
<proteinExistence type="predicted"/>
<dbReference type="Proteomes" id="UP001491310">
    <property type="component" value="Unassembled WGS sequence"/>
</dbReference>
<comment type="cofactor">
    <cofactor evidence="1">
        <name>L-ascorbate</name>
        <dbReference type="ChEBI" id="CHEBI:38290"/>
    </cofactor>
</comment>
<dbReference type="InterPro" id="IPR005123">
    <property type="entry name" value="Oxoglu/Fe-dep_dioxygenase_dom"/>
</dbReference>
<keyword evidence="5" id="KW-0560">Oxidoreductase</keyword>
<evidence type="ECO:0000256" key="1">
    <source>
        <dbReference type="ARBA" id="ARBA00001961"/>
    </source>
</evidence>
<dbReference type="Pfam" id="PF13640">
    <property type="entry name" value="2OG-FeII_Oxy_3"/>
    <property type="match status" value="1"/>
</dbReference>
<evidence type="ECO:0000313" key="10">
    <source>
        <dbReference type="Proteomes" id="UP001491310"/>
    </source>
</evidence>
<protein>
    <recommendedName>
        <fullName evidence="2">procollagen-lysine 5-dioxygenase</fullName>
        <ecNumber evidence="2">1.14.11.4</ecNumber>
    </recommendedName>
</protein>
<evidence type="ECO:0000256" key="6">
    <source>
        <dbReference type="ARBA" id="ARBA00023004"/>
    </source>
</evidence>
<keyword evidence="3" id="KW-0479">Metal-binding</keyword>
<dbReference type="EC" id="1.14.11.4" evidence="2"/>
<organism evidence="9 10">
    <name type="scientific">Coccomyxa subellipsoidea</name>
    <dbReference type="NCBI Taxonomy" id="248742"/>
    <lineage>
        <taxon>Eukaryota</taxon>
        <taxon>Viridiplantae</taxon>
        <taxon>Chlorophyta</taxon>
        <taxon>core chlorophytes</taxon>
        <taxon>Trebouxiophyceae</taxon>
        <taxon>Trebouxiophyceae incertae sedis</taxon>
        <taxon>Coccomyxaceae</taxon>
        <taxon>Coccomyxa</taxon>
    </lineage>
</organism>
<evidence type="ECO:0000256" key="2">
    <source>
        <dbReference type="ARBA" id="ARBA00012264"/>
    </source>
</evidence>
<keyword evidence="6" id="KW-0408">Iron</keyword>
<dbReference type="InterPro" id="IPR029044">
    <property type="entry name" value="Nucleotide-diphossugar_trans"/>
</dbReference>
<dbReference type="PROSITE" id="PS51471">
    <property type="entry name" value="FE2OG_OXY"/>
    <property type="match status" value="1"/>
</dbReference>
<dbReference type="InterPro" id="IPR044862">
    <property type="entry name" value="Pro_4_hyd_alph_FE2OG_OXY"/>
</dbReference>
<dbReference type="Pfam" id="PF11397">
    <property type="entry name" value="GlcNAc"/>
    <property type="match status" value="2"/>
</dbReference>
<dbReference type="Gene3D" id="2.60.120.620">
    <property type="entry name" value="q2cbj1_9rhob like domain"/>
    <property type="match status" value="1"/>
</dbReference>
<evidence type="ECO:0000256" key="7">
    <source>
        <dbReference type="ARBA" id="ARBA00047930"/>
    </source>
</evidence>
<keyword evidence="4" id="KW-0223">Dioxygenase</keyword>
<evidence type="ECO:0000256" key="3">
    <source>
        <dbReference type="ARBA" id="ARBA00022723"/>
    </source>
</evidence>
<feature type="domain" description="Fe2OG dioxygenase" evidence="8">
    <location>
        <begin position="148"/>
        <end position="264"/>
    </location>
</feature>
<dbReference type="SMART" id="SM00702">
    <property type="entry name" value="P4Hc"/>
    <property type="match status" value="1"/>
</dbReference>
<accession>A0ABR2YXY7</accession>
<keyword evidence="10" id="KW-1185">Reference proteome</keyword>
<evidence type="ECO:0000256" key="4">
    <source>
        <dbReference type="ARBA" id="ARBA00022964"/>
    </source>
</evidence>
<dbReference type="PANTHER" id="PTHR34496">
    <property type="entry name" value="GLCNAC TRANSFERASE-RELATED"/>
    <property type="match status" value="1"/>
</dbReference>